<evidence type="ECO:0000256" key="10">
    <source>
        <dbReference type="PROSITE-ProRule" id="PRU00042"/>
    </source>
</evidence>
<accession>A0A1Y1KRD5</accession>
<dbReference type="PROSITE" id="PS00028">
    <property type="entry name" value="ZINC_FINGER_C2H2_1"/>
    <property type="match status" value="9"/>
</dbReference>
<feature type="domain" description="ZAD" evidence="14">
    <location>
        <begin position="9"/>
        <end position="84"/>
    </location>
</feature>
<keyword evidence="9" id="KW-0539">Nucleus</keyword>
<dbReference type="FunFam" id="3.30.160.60:FF:000145">
    <property type="entry name" value="Zinc finger protein 574"/>
    <property type="match status" value="1"/>
</dbReference>
<protein>
    <recommendedName>
        <fullName evidence="16">Protein krueppel</fullName>
    </recommendedName>
</protein>
<feature type="domain" description="C2H2-type" evidence="13">
    <location>
        <begin position="351"/>
        <end position="378"/>
    </location>
</feature>
<evidence type="ECO:0000256" key="6">
    <source>
        <dbReference type="ARBA" id="ARBA00022833"/>
    </source>
</evidence>
<feature type="binding site" evidence="11">
    <location>
        <position position="57"/>
    </location>
    <ligand>
        <name>Zn(2+)</name>
        <dbReference type="ChEBI" id="CHEBI:29105"/>
    </ligand>
</feature>
<dbReference type="GO" id="GO:0001227">
    <property type="term" value="F:DNA-binding transcription repressor activity, RNA polymerase II-specific"/>
    <property type="evidence" value="ECO:0007669"/>
    <property type="project" value="TreeGrafter"/>
</dbReference>
<dbReference type="InterPro" id="IPR013087">
    <property type="entry name" value="Znf_C2H2_type"/>
</dbReference>
<dbReference type="SMART" id="SM00868">
    <property type="entry name" value="zf-AD"/>
    <property type="match status" value="1"/>
</dbReference>
<evidence type="ECO:0000259" key="14">
    <source>
        <dbReference type="PROSITE" id="PS51915"/>
    </source>
</evidence>
<feature type="domain" description="C2H2-type" evidence="13">
    <location>
        <begin position="494"/>
        <end position="521"/>
    </location>
</feature>
<dbReference type="PANTHER" id="PTHR24399:SF23">
    <property type="entry name" value="C2H2-TYPE DOMAIN-CONTAINING PROTEIN"/>
    <property type="match status" value="1"/>
</dbReference>
<evidence type="ECO:0000256" key="5">
    <source>
        <dbReference type="ARBA" id="ARBA00022771"/>
    </source>
</evidence>
<evidence type="ECO:0000256" key="12">
    <source>
        <dbReference type="SAM" id="MobiDB-lite"/>
    </source>
</evidence>
<dbReference type="Pfam" id="PF00096">
    <property type="entry name" value="zf-C2H2"/>
    <property type="match status" value="7"/>
</dbReference>
<evidence type="ECO:0000256" key="3">
    <source>
        <dbReference type="ARBA" id="ARBA00022723"/>
    </source>
</evidence>
<dbReference type="SMART" id="SM00355">
    <property type="entry name" value="ZnF_C2H2"/>
    <property type="match status" value="10"/>
</dbReference>
<feature type="domain" description="C2H2-type" evidence="13">
    <location>
        <begin position="462"/>
        <end position="489"/>
    </location>
</feature>
<evidence type="ECO:0000256" key="2">
    <source>
        <dbReference type="ARBA" id="ARBA00006991"/>
    </source>
</evidence>
<dbReference type="Gene3D" id="3.30.160.60">
    <property type="entry name" value="Classic Zinc Finger"/>
    <property type="match status" value="8"/>
</dbReference>
<evidence type="ECO:0000256" key="7">
    <source>
        <dbReference type="ARBA" id="ARBA00023015"/>
    </source>
</evidence>
<dbReference type="EMBL" id="GEZM01075753">
    <property type="protein sequence ID" value="JAV63979.1"/>
    <property type="molecule type" value="Transcribed_RNA"/>
</dbReference>
<dbReference type="PANTHER" id="PTHR24399">
    <property type="entry name" value="ZINC FINGER AND BTB DOMAIN-CONTAINING"/>
    <property type="match status" value="1"/>
</dbReference>
<dbReference type="FunFam" id="3.30.160.60:FF:000446">
    <property type="entry name" value="Zinc finger protein"/>
    <property type="match status" value="1"/>
</dbReference>
<dbReference type="AlphaFoldDB" id="A0A1Y1KRD5"/>
<feature type="domain" description="C2H2-type" evidence="13">
    <location>
        <begin position="578"/>
        <end position="605"/>
    </location>
</feature>
<dbReference type="GO" id="GO:0008270">
    <property type="term" value="F:zinc ion binding"/>
    <property type="evidence" value="ECO:0007669"/>
    <property type="project" value="UniProtKB-UniRule"/>
</dbReference>
<dbReference type="SUPFAM" id="SSF57716">
    <property type="entry name" value="Glucocorticoid receptor-like (DNA-binding domain)"/>
    <property type="match status" value="1"/>
</dbReference>
<feature type="binding site" evidence="11">
    <location>
        <position position="60"/>
    </location>
    <ligand>
        <name>Zn(2+)</name>
        <dbReference type="ChEBI" id="CHEBI:29105"/>
    </ligand>
</feature>
<feature type="domain" description="C2H2-type" evidence="13">
    <location>
        <begin position="522"/>
        <end position="549"/>
    </location>
</feature>
<feature type="domain" description="C2H2-type" evidence="13">
    <location>
        <begin position="379"/>
        <end position="406"/>
    </location>
</feature>
<keyword evidence="5 10" id="KW-0863">Zinc-finger</keyword>
<evidence type="ECO:0000256" key="11">
    <source>
        <dbReference type="PROSITE-ProRule" id="PRU01263"/>
    </source>
</evidence>
<dbReference type="Gene3D" id="3.40.1800.20">
    <property type="match status" value="1"/>
</dbReference>
<evidence type="ECO:0000259" key="13">
    <source>
        <dbReference type="PROSITE" id="PS50157"/>
    </source>
</evidence>
<keyword evidence="8" id="KW-0804">Transcription</keyword>
<feature type="compositionally biased region" description="Acidic residues" evidence="12">
    <location>
        <begin position="206"/>
        <end position="217"/>
    </location>
</feature>
<feature type="domain" description="C2H2-type" evidence="13">
    <location>
        <begin position="606"/>
        <end position="627"/>
    </location>
</feature>
<sequence>MASVKEIMRLCRLCLVKDEVNTPIFDEQGDIRQIFLKISACLPVKVSREDNLPKNICDGCSSKLELLYQFWNTSANSEKKLIQWLGAERSERNAQHSMIDPVVLKQEVVEVPDERTSPDHLDDLNVSNDTDYLQQQLPYENVEFQFQQDDYDDTGTDAVVESPPVSRKRRAAAIRAMAKIGSEDEANSEDEGNPDLLEPKLAKIEEESEESGGEDPEPTAFVGLPSANDNDQPGPSGVGKSSVDSPCSYDSTLYSPDYLMTLASSKPASLSDVGLLVNADDQLNDTDRELLNLLVTEDDCSDILRKIADNESFENLIDDSAAFEPESVIASLTSLPDVLLAGVKEKKVGTFKCDHCGKLCTTKKLLKYHLMSHFGIREHSCEVCGKSFKHRYEVAAHKLTHAKPSFQCEVCAKMFIHKSHLNTHLRKHTREFVAYCSDCRKGFATQASYRYHVDNQHGKPEHICDKCGARLSSNSSLKEHLLVHEPDYGRERLHICELCGKTYLTGRNLRNHLRSHANEKSHHCHICGKSLSSKRGLQVHLKTHMGDKSFVCEFCTKGFTSKEYLTVHQRTHTGDRPFRCKTCGKCFTQKTSLNVHTRSHTGERPFKCHCGKSFITKTHLAAHLKTHEVANIDFSYAPQMLI</sequence>
<dbReference type="PROSITE" id="PS50157">
    <property type="entry name" value="ZINC_FINGER_C2H2_2"/>
    <property type="match status" value="9"/>
</dbReference>
<dbReference type="FunFam" id="3.30.160.60:FF:000012">
    <property type="entry name" value="RB-associated KRAB zinc finger protein-like"/>
    <property type="match status" value="1"/>
</dbReference>
<reference evidence="15" key="1">
    <citation type="journal article" date="2016" name="Sci. Rep.">
        <title>Molecular characterization of firefly nuptial gifts: a multi-omics approach sheds light on postcopulatory sexual selection.</title>
        <authorList>
            <person name="Al-Wathiqui N."/>
            <person name="Fallon T.R."/>
            <person name="South A."/>
            <person name="Weng J.K."/>
            <person name="Lewis S.M."/>
        </authorList>
    </citation>
    <scope>NUCLEOTIDE SEQUENCE</scope>
</reference>
<dbReference type="FunFam" id="3.30.160.60:FF:000624">
    <property type="entry name" value="zinc finger protein 697"/>
    <property type="match status" value="1"/>
</dbReference>
<dbReference type="SUPFAM" id="SSF57667">
    <property type="entry name" value="beta-beta-alpha zinc fingers"/>
    <property type="match status" value="5"/>
</dbReference>
<dbReference type="InterPro" id="IPR036236">
    <property type="entry name" value="Znf_C2H2_sf"/>
</dbReference>
<feature type="region of interest" description="Disordered" evidence="12">
    <location>
        <begin position="204"/>
        <end position="246"/>
    </location>
</feature>
<evidence type="ECO:0000256" key="1">
    <source>
        <dbReference type="ARBA" id="ARBA00004123"/>
    </source>
</evidence>
<evidence type="ECO:0000313" key="15">
    <source>
        <dbReference type="EMBL" id="JAV63979.1"/>
    </source>
</evidence>
<keyword evidence="7" id="KW-0805">Transcription regulation</keyword>
<feature type="domain" description="C2H2-type" evidence="13">
    <location>
        <begin position="406"/>
        <end position="433"/>
    </location>
</feature>
<evidence type="ECO:0000256" key="4">
    <source>
        <dbReference type="ARBA" id="ARBA00022737"/>
    </source>
</evidence>
<dbReference type="Pfam" id="PF07776">
    <property type="entry name" value="zf-AD"/>
    <property type="match status" value="1"/>
</dbReference>
<feature type="domain" description="C2H2-type" evidence="13">
    <location>
        <begin position="550"/>
        <end position="577"/>
    </location>
</feature>
<organism evidence="15">
    <name type="scientific">Photinus pyralis</name>
    <name type="common">Common eastern firefly</name>
    <name type="synonym">Lampyris pyralis</name>
    <dbReference type="NCBI Taxonomy" id="7054"/>
    <lineage>
        <taxon>Eukaryota</taxon>
        <taxon>Metazoa</taxon>
        <taxon>Ecdysozoa</taxon>
        <taxon>Arthropoda</taxon>
        <taxon>Hexapoda</taxon>
        <taxon>Insecta</taxon>
        <taxon>Pterygota</taxon>
        <taxon>Neoptera</taxon>
        <taxon>Endopterygota</taxon>
        <taxon>Coleoptera</taxon>
        <taxon>Polyphaga</taxon>
        <taxon>Elateriformia</taxon>
        <taxon>Elateroidea</taxon>
        <taxon>Lampyridae</taxon>
        <taxon>Lampyrinae</taxon>
        <taxon>Photinus</taxon>
    </lineage>
</organism>
<dbReference type="GO" id="GO:0005654">
    <property type="term" value="C:nucleoplasm"/>
    <property type="evidence" value="ECO:0007669"/>
    <property type="project" value="TreeGrafter"/>
</dbReference>
<comment type="subcellular location">
    <subcellularLocation>
        <location evidence="1">Nucleus</location>
    </subcellularLocation>
</comment>
<feature type="binding site" evidence="11">
    <location>
        <position position="14"/>
    </location>
    <ligand>
        <name>Zn(2+)</name>
        <dbReference type="ChEBI" id="CHEBI:29105"/>
    </ligand>
</feature>
<keyword evidence="4" id="KW-0677">Repeat</keyword>
<dbReference type="InterPro" id="IPR012934">
    <property type="entry name" value="Znf_AD"/>
</dbReference>
<name>A0A1Y1KRD5_PHOPY</name>
<feature type="binding site" evidence="11">
    <location>
        <position position="11"/>
    </location>
    <ligand>
        <name>Zn(2+)</name>
        <dbReference type="ChEBI" id="CHEBI:29105"/>
    </ligand>
</feature>
<dbReference type="GO" id="GO:0000978">
    <property type="term" value="F:RNA polymerase II cis-regulatory region sequence-specific DNA binding"/>
    <property type="evidence" value="ECO:0007669"/>
    <property type="project" value="TreeGrafter"/>
</dbReference>
<dbReference type="FunFam" id="3.30.160.60:FF:000475">
    <property type="entry name" value="zinc finger protein 32 isoform X1"/>
    <property type="match status" value="1"/>
</dbReference>
<evidence type="ECO:0008006" key="16">
    <source>
        <dbReference type="Google" id="ProtNLM"/>
    </source>
</evidence>
<proteinExistence type="inferred from homology"/>
<keyword evidence="3 11" id="KW-0479">Metal-binding</keyword>
<evidence type="ECO:0000256" key="9">
    <source>
        <dbReference type="ARBA" id="ARBA00023242"/>
    </source>
</evidence>
<evidence type="ECO:0000256" key="8">
    <source>
        <dbReference type="ARBA" id="ARBA00023163"/>
    </source>
</evidence>
<keyword evidence="6 11" id="KW-0862">Zinc</keyword>
<comment type="similarity">
    <text evidence="2">Belongs to the krueppel C2H2-type zinc-finger protein family.</text>
</comment>
<dbReference type="PROSITE" id="PS51915">
    <property type="entry name" value="ZAD"/>
    <property type="match status" value="1"/>
</dbReference>